<feature type="region of interest" description="Disordered" evidence="1">
    <location>
        <begin position="1"/>
        <end position="31"/>
    </location>
</feature>
<reference evidence="2 3" key="1">
    <citation type="journal article" date="2020" name="Nature">
        <title>Six reference-quality genomes reveal evolution of bat adaptations.</title>
        <authorList>
            <person name="Jebb D."/>
            <person name="Huang Z."/>
            <person name="Pippel M."/>
            <person name="Hughes G.M."/>
            <person name="Lavrichenko K."/>
            <person name="Devanna P."/>
            <person name="Winkler S."/>
            <person name="Jermiin L.S."/>
            <person name="Skirmuntt E.C."/>
            <person name="Katzourakis A."/>
            <person name="Burkitt-Gray L."/>
            <person name="Ray D.A."/>
            <person name="Sullivan K.A.M."/>
            <person name="Roscito J.G."/>
            <person name="Kirilenko B.M."/>
            <person name="Davalos L.M."/>
            <person name="Corthals A.P."/>
            <person name="Power M.L."/>
            <person name="Jones G."/>
            <person name="Ransome R.D."/>
            <person name="Dechmann D.K.N."/>
            <person name="Locatelli A.G."/>
            <person name="Puechmaille S.J."/>
            <person name="Fedrigo O."/>
            <person name="Jarvis E.D."/>
            <person name="Hiller M."/>
            <person name="Vernes S.C."/>
            <person name="Myers E.W."/>
            <person name="Teeling E.C."/>
        </authorList>
    </citation>
    <scope>NUCLEOTIDE SEQUENCE [LARGE SCALE GENOMIC DNA]</scope>
    <source>
        <strain evidence="2">MRhiFer1</strain>
        <tissue evidence="2">Lung</tissue>
    </source>
</reference>
<accession>A0A7J7X574</accession>
<sequence length="243" mass="26812">MGRCGKAEVWPWGRDGAPVPRRAGPDSHRKEARAGTVVLGEGGPRRLFCFGHRPLVTWPGCHFVARPPFRAAEWGQGGGGGAAVASRGRGWRQRSGFPPPEAQASSVPFVLRLRARRLGLQFHCGPPRRLAGYAGRVKPRKAAERRAQSSRSFLPTKPLESGLSPPHPCYVKGIHFTRQCSEVNRGKLEFHPEKEGASWSPVLVAVVNPFTSPSLNHNGAVYRSYTAQLRQWRPNKGAKHRRN</sequence>
<organism evidence="2 3">
    <name type="scientific">Rhinolophus ferrumequinum</name>
    <name type="common">Greater horseshoe bat</name>
    <dbReference type="NCBI Taxonomy" id="59479"/>
    <lineage>
        <taxon>Eukaryota</taxon>
        <taxon>Metazoa</taxon>
        <taxon>Chordata</taxon>
        <taxon>Craniata</taxon>
        <taxon>Vertebrata</taxon>
        <taxon>Euteleostomi</taxon>
        <taxon>Mammalia</taxon>
        <taxon>Eutheria</taxon>
        <taxon>Laurasiatheria</taxon>
        <taxon>Chiroptera</taxon>
        <taxon>Yinpterochiroptera</taxon>
        <taxon>Rhinolophoidea</taxon>
        <taxon>Rhinolophidae</taxon>
        <taxon>Rhinolophinae</taxon>
        <taxon>Rhinolophus</taxon>
    </lineage>
</organism>
<protein>
    <submittedName>
        <fullName evidence="2">Uncharacterized protein</fullName>
    </submittedName>
</protein>
<feature type="region of interest" description="Disordered" evidence="1">
    <location>
        <begin position="75"/>
        <end position="100"/>
    </location>
</feature>
<comment type="caution">
    <text evidence="2">The sequence shown here is derived from an EMBL/GenBank/DDBJ whole genome shotgun (WGS) entry which is preliminary data.</text>
</comment>
<evidence type="ECO:0000256" key="1">
    <source>
        <dbReference type="SAM" id="MobiDB-lite"/>
    </source>
</evidence>
<evidence type="ECO:0000313" key="3">
    <source>
        <dbReference type="Proteomes" id="UP000585614"/>
    </source>
</evidence>
<gene>
    <name evidence="2" type="ORF">mRhiFer1_010225</name>
</gene>
<dbReference type="EMBL" id="JACAGC010000009">
    <property type="protein sequence ID" value="KAF6344847.1"/>
    <property type="molecule type" value="Genomic_DNA"/>
</dbReference>
<proteinExistence type="predicted"/>
<dbReference type="Proteomes" id="UP000585614">
    <property type="component" value="Unassembled WGS sequence"/>
</dbReference>
<name>A0A7J7X574_RHIFE</name>
<evidence type="ECO:0000313" key="2">
    <source>
        <dbReference type="EMBL" id="KAF6344847.1"/>
    </source>
</evidence>
<dbReference type="AlphaFoldDB" id="A0A7J7X574"/>